<evidence type="ECO:0000256" key="1">
    <source>
        <dbReference type="SAM" id="MobiDB-lite"/>
    </source>
</evidence>
<evidence type="ECO:0000313" key="4">
    <source>
        <dbReference type="Proteomes" id="UP000419743"/>
    </source>
</evidence>
<comment type="caution">
    <text evidence="3">The sequence shown here is derived from an EMBL/GenBank/DDBJ whole genome shotgun (WGS) entry which is preliminary data.</text>
</comment>
<feature type="transmembrane region" description="Helical" evidence="2">
    <location>
        <begin position="59"/>
        <end position="77"/>
    </location>
</feature>
<dbReference type="EMBL" id="CACRYJ010000055">
    <property type="protein sequence ID" value="VZO39092.1"/>
    <property type="molecule type" value="Genomic_DNA"/>
</dbReference>
<reference evidence="3 4" key="1">
    <citation type="submission" date="2019-11" db="EMBL/GenBank/DDBJ databases">
        <authorList>
            <person name="Criscuolo A."/>
        </authorList>
    </citation>
    <scope>NUCLEOTIDE SEQUENCE [LARGE SCALE GENOMIC DNA]</scope>
    <source>
        <strain evidence="3">CIP111667</strain>
    </source>
</reference>
<dbReference type="AlphaFoldDB" id="A0A7M4DNR1"/>
<organism evidence="3 4">
    <name type="scientific">Occultella aeris</name>
    <dbReference type="NCBI Taxonomy" id="2761496"/>
    <lineage>
        <taxon>Bacteria</taxon>
        <taxon>Bacillati</taxon>
        <taxon>Actinomycetota</taxon>
        <taxon>Actinomycetes</taxon>
        <taxon>Micrococcales</taxon>
        <taxon>Ruaniaceae</taxon>
        <taxon>Occultella</taxon>
    </lineage>
</organism>
<feature type="region of interest" description="Disordered" evidence="1">
    <location>
        <begin position="260"/>
        <end position="282"/>
    </location>
</feature>
<keyword evidence="2" id="KW-0812">Transmembrane</keyword>
<sequence>MTDRNSTLLRAVQQLDPQADPDPVDSEALLARVRLAIADAPEEMPDLAPRPVPRTTRRVVAGAAAAILLGAVVYTVANPGQSPAYASWTPTPTELTAPVAAERAAECPAVEVMQGPPEDPTDMTDIPLTMHLAEQRGDYTFAVSSGVSEGGDHAYSVCLIDADRGTTVANGGVLAPGSTVAPSSADGVEVFNDSVDWSVTSEEDAITYVFGTAGADVTAVDVHTDSGSFAHASLADGWWAVWFPGDVDLTTDLTVTTSDGTTREVAAVPSTSDATADPQDSD</sequence>
<keyword evidence="2" id="KW-0472">Membrane</keyword>
<dbReference type="Proteomes" id="UP000419743">
    <property type="component" value="Unassembled WGS sequence"/>
</dbReference>
<evidence type="ECO:0000256" key="2">
    <source>
        <dbReference type="SAM" id="Phobius"/>
    </source>
</evidence>
<proteinExistence type="predicted"/>
<dbReference type="RefSeq" id="WP_156742437.1">
    <property type="nucleotide sequence ID" value="NZ_CACRYJ010000055.1"/>
</dbReference>
<name>A0A7M4DNR1_9MICO</name>
<protein>
    <submittedName>
        <fullName evidence="3">Uncharacterized protein</fullName>
    </submittedName>
</protein>
<evidence type="ECO:0000313" key="3">
    <source>
        <dbReference type="EMBL" id="VZO39092.1"/>
    </source>
</evidence>
<keyword evidence="2" id="KW-1133">Transmembrane helix</keyword>
<keyword evidence="4" id="KW-1185">Reference proteome</keyword>
<gene>
    <name evidence="3" type="ORF">HALOF300_03792</name>
</gene>
<accession>A0A7M4DNR1</accession>
<feature type="region of interest" description="Disordered" evidence="1">
    <location>
        <begin position="1"/>
        <end position="23"/>
    </location>
</feature>